<keyword evidence="1 5" id="KW-0378">Hydrolase</keyword>
<keyword evidence="2 5" id="KW-0326">Glycosidase</keyword>
<feature type="signal peptide" evidence="3">
    <location>
        <begin position="1"/>
        <end position="20"/>
    </location>
</feature>
<proteinExistence type="predicted"/>
<keyword evidence="3" id="KW-0732">Signal</keyword>
<evidence type="ECO:0000256" key="3">
    <source>
        <dbReference type="SAM" id="SignalP"/>
    </source>
</evidence>
<reference evidence="5 6" key="1">
    <citation type="submission" date="2020-08" db="EMBL/GenBank/DDBJ databases">
        <title>Genomic Encyclopedia of Type Strains, Phase IV (KMG-IV): sequencing the most valuable type-strain genomes for metagenomic binning, comparative biology and taxonomic classification.</title>
        <authorList>
            <person name="Goeker M."/>
        </authorList>
    </citation>
    <scope>NUCLEOTIDE SEQUENCE [LARGE SCALE GENOMIC DNA]</scope>
    <source>
        <strain evidence="5 6">DSM 17976</strain>
    </source>
</reference>
<dbReference type="RefSeq" id="WP_028525285.1">
    <property type="nucleotide sequence ID" value="NZ_JACIBY010000004.1"/>
</dbReference>
<dbReference type="Pfam" id="PF02838">
    <property type="entry name" value="Glyco_hydro_20b"/>
    <property type="match status" value="1"/>
</dbReference>
<evidence type="ECO:0000256" key="2">
    <source>
        <dbReference type="ARBA" id="ARBA00023295"/>
    </source>
</evidence>
<dbReference type="GO" id="GO:0005975">
    <property type="term" value="P:carbohydrate metabolic process"/>
    <property type="evidence" value="ECO:0007669"/>
    <property type="project" value="UniProtKB-ARBA"/>
</dbReference>
<dbReference type="EMBL" id="JACIBY010000004">
    <property type="protein sequence ID" value="MBB3838303.1"/>
    <property type="molecule type" value="Genomic_DNA"/>
</dbReference>
<organism evidence="5 6">
    <name type="scientific">Runella defluvii</name>
    <dbReference type="NCBI Taxonomy" id="370973"/>
    <lineage>
        <taxon>Bacteria</taxon>
        <taxon>Pseudomonadati</taxon>
        <taxon>Bacteroidota</taxon>
        <taxon>Cytophagia</taxon>
        <taxon>Cytophagales</taxon>
        <taxon>Spirosomataceae</taxon>
        <taxon>Runella</taxon>
    </lineage>
</organism>
<dbReference type="AlphaFoldDB" id="A0A7W6EQA4"/>
<feature type="chain" id="PRO_5030942408" evidence="3">
    <location>
        <begin position="21"/>
        <end position="160"/>
    </location>
</feature>
<comment type="caution">
    <text evidence="5">The sequence shown here is derived from an EMBL/GenBank/DDBJ whole genome shotgun (WGS) entry which is preliminary data.</text>
</comment>
<dbReference type="EC" id="3.2.1.52" evidence="5"/>
<dbReference type="InterPro" id="IPR029018">
    <property type="entry name" value="Hex-like_dom2"/>
</dbReference>
<evidence type="ECO:0000259" key="4">
    <source>
        <dbReference type="Pfam" id="PF02838"/>
    </source>
</evidence>
<accession>A0A7W6EQA4</accession>
<name>A0A7W6EQA4_9BACT</name>
<protein>
    <submittedName>
        <fullName evidence="5">Hexosaminidase</fullName>
        <ecNumber evidence="5">3.2.1.52</ecNumber>
    </submittedName>
</protein>
<dbReference type="SUPFAM" id="SSF55545">
    <property type="entry name" value="beta-N-acetylhexosaminidase-like domain"/>
    <property type="match status" value="1"/>
</dbReference>
<keyword evidence="6" id="KW-1185">Reference proteome</keyword>
<evidence type="ECO:0000313" key="6">
    <source>
        <dbReference type="Proteomes" id="UP000541352"/>
    </source>
</evidence>
<feature type="domain" description="Beta-hexosaminidase bacterial type N-terminal" evidence="4">
    <location>
        <begin position="24"/>
        <end position="159"/>
    </location>
</feature>
<sequence length="160" mass="17669">MKKVCLYLWLSVASWGAALAQSTYPIVPKPAHLVPKNGHFIFPKTLLIAVTSTDPHLRHFAEEFAQTIGLVSGHDTRVFAGNFRVKEGINLVPGKDLKLGHKGYFLDISPQRIVITAEQPQGFAAGIHALKQLMPQAIMGAQRVQGVDWKIPCCYIEDQP</sequence>
<dbReference type="GO" id="GO:0004563">
    <property type="term" value="F:beta-N-acetylhexosaminidase activity"/>
    <property type="evidence" value="ECO:0007669"/>
    <property type="project" value="UniProtKB-EC"/>
</dbReference>
<dbReference type="InterPro" id="IPR015882">
    <property type="entry name" value="HEX_bac_N"/>
</dbReference>
<evidence type="ECO:0000256" key="1">
    <source>
        <dbReference type="ARBA" id="ARBA00022801"/>
    </source>
</evidence>
<evidence type="ECO:0000313" key="5">
    <source>
        <dbReference type="EMBL" id="MBB3838303.1"/>
    </source>
</evidence>
<dbReference type="Gene3D" id="3.30.379.10">
    <property type="entry name" value="Chitobiase/beta-hexosaminidase domain 2-like"/>
    <property type="match status" value="1"/>
</dbReference>
<gene>
    <name evidence="5" type="ORF">FHS57_002308</name>
</gene>
<dbReference type="Proteomes" id="UP000541352">
    <property type="component" value="Unassembled WGS sequence"/>
</dbReference>